<sequence>MDWRDLDGHGERRGAEFYATVLEYGHYLWRRGQSARAMLCLDRAMGADLRGDEDALKKWPMPYAAMAWFLAHTPEGVFMGNPRVHFQHYAGRMNEPRREQRRWRAWACWAIAREVLPHLPGDLKHVVEEPSRELIREKLREHGHAGEAELWAAAMGNAVRRSLAKLS</sequence>
<protein>
    <submittedName>
        <fullName evidence="1">Uncharacterized protein</fullName>
    </submittedName>
</protein>
<organism evidence="1 2">
    <name type="scientific">Nibricoccus aquaticus</name>
    <dbReference type="NCBI Taxonomy" id="2576891"/>
    <lineage>
        <taxon>Bacteria</taxon>
        <taxon>Pseudomonadati</taxon>
        <taxon>Verrucomicrobiota</taxon>
        <taxon>Opitutia</taxon>
        <taxon>Opitutales</taxon>
        <taxon>Opitutaceae</taxon>
        <taxon>Nibricoccus</taxon>
    </lineage>
</organism>
<reference evidence="1 2" key="1">
    <citation type="submission" date="2017-09" db="EMBL/GenBank/DDBJ databases">
        <title>Complete genome sequence of Verrucomicrobial strain HZ-65, isolated from freshwater.</title>
        <authorList>
            <person name="Choi A."/>
        </authorList>
    </citation>
    <scope>NUCLEOTIDE SEQUENCE [LARGE SCALE GENOMIC DNA]</scope>
    <source>
        <strain evidence="1 2">HZ-65</strain>
    </source>
</reference>
<dbReference type="EMBL" id="CP023344">
    <property type="protein sequence ID" value="ATC63080.1"/>
    <property type="molecule type" value="Genomic_DNA"/>
</dbReference>
<keyword evidence="2" id="KW-1185">Reference proteome</keyword>
<dbReference type="AlphaFoldDB" id="A0A290Q7C9"/>
<dbReference type="Proteomes" id="UP000217265">
    <property type="component" value="Chromosome"/>
</dbReference>
<dbReference type="KEGG" id="vbh:CMV30_03420"/>
<evidence type="ECO:0000313" key="1">
    <source>
        <dbReference type="EMBL" id="ATC63080.1"/>
    </source>
</evidence>
<evidence type="ECO:0000313" key="2">
    <source>
        <dbReference type="Proteomes" id="UP000217265"/>
    </source>
</evidence>
<dbReference type="OrthoDB" id="195212at2"/>
<accession>A0A290Q7C9</accession>
<proteinExistence type="predicted"/>
<name>A0A290Q7C9_9BACT</name>
<gene>
    <name evidence="1" type="ORF">CMV30_03420</name>
</gene>